<gene>
    <name evidence="5 11" type="primary">lysA</name>
    <name evidence="11" type="ORF">TRP8649_00467</name>
</gene>
<evidence type="ECO:0000256" key="8">
    <source>
        <dbReference type="RuleBase" id="RU003738"/>
    </source>
</evidence>
<dbReference type="AlphaFoldDB" id="A0A238J8W4"/>
<comment type="cofactor">
    <cofactor evidence="1 5 7 8">
        <name>pyridoxal 5'-phosphate</name>
        <dbReference type="ChEBI" id="CHEBI:597326"/>
    </cofactor>
</comment>
<dbReference type="Gene3D" id="3.20.20.10">
    <property type="entry name" value="Alanine racemase"/>
    <property type="match status" value="1"/>
</dbReference>
<feature type="domain" description="Orn/DAP/Arg decarboxylase 2 C-terminal" evidence="9">
    <location>
        <begin position="30"/>
        <end position="373"/>
    </location>
</feature>
<evidence type="ECO:0000256" key="4">
    <source>
        <dbReference type="ARBA" id="ARBA00023239"/>
    </source>
</evidence>
<dbReference type="Pfam" id="PF02784">
    <property type="entry name" value="Orn_Arg_deC_N"/>
    <property type="match status" value="1"/>
</dbReference>
<dbReference type="Pfam" id="PF00278">
    <property type="entry name" value="Orn_DAP_Arg_deC"/>
    <property type="match status" value="1"/>
</dbReference>
<feature type="binding site" evidence="5">
    <location>
        <begin position="275"/>
        <end position="278"/>
    </location>
    <ligand>
        <name>pyridoxal 5'-phosphate</name>
        <dbReference type="ChEBI" id="CHEBI:597326"/>
    </ligand>
</feature>
<dbReference type="Gene3D" id="2.40.37.10">
    <property type="entry name" value="Lyase, Ornithine Decarboxylase, Chain A, domain 1"/>
    <property type="match status" value="1"/>
</dbReference>
<evidence type="ECO:0000256" key="1">
    <source>
        <dbReference type="ARBA" id="ARBA00001933"/>
    </source>
</evidence>
<dbReference type="EC" id="4.1.1.20" evidence="5 6"/>
<feature type="binding site" evidence="5">
    <location>
        <position position="314"/>
    </location>
    <ligand>
        <name>substrate</name>
    </ligand>
</feature>
<keyword evidence="3 5" id="KW-0663">Pyridoxal phosphate</keyword>
<dbReference type="EMBL" id="FXXP01000001">
    <property type="protein sequence ID" value="SMX26392.1"/>
    <property type="molecule type" value="Genomic_DNA"/>
</dbReference>
<dbReference type="NCBIfam" id="TIGR01048">
    <property type="entry name" value="lysA"/>
    <property type="match status" value="1"/>
</dbReference>
<feature type="binding site" evidence="5">
    <location>
        <position position="375"/>
    </location>
    <ligand>
        <name>pyridoxal 5'-phosphate</name>
        <dbReference type="ChEBI" id="CHEBI:597326"/>
    </ligand>
</feature>
<feature type="domain" description="Orn/DAP/Arg decarboxylase 2 N-terminal" evidence="10">
    <location>
        <begin position="35"/>
        <end position="281"/>
    </location>
</feature>
<feature type="binding site" evidence="5">
    <location>
        <position position="318"/>
    </location>
    <ligand>
        <name>substrate</name>
    </ligand>
</feature>
<dbReference type="InterPro" id="IPR009006">
    <property type="entry name" value="Ala_racemase/Decarboxylase_C"/>
</dbReference>
<feature type="binding site" evidence="5">
    <location>
        <position position="239"/>
    </location>
    <ligand>
        <name>pyridoxal 5'-phosphate</name>
        <dbReference type="ChEBI" id="CHEBI:597326"/>
    </ligand>
</feature>
<dbReference type="InterPro" id="IPR022644">
    <property type="entry name" value="De-COase2_N"/>
</dbReference>
<organism evidence="11 12">
    <name type="scientific">Pelagimonas phthalicica</name>
    <dbReference type="NCBI Taxonomy" id="1037362"/>
    <lineage>
        <taxon>Bacteria</taxon>
        <taxon>Pseudomonadati</taxon>
        <taxon>Pseudomonadota</taxon>
        <taxon>Alphaproteobacteria</taxon>
        <taxon>Rhodobacterales</taxon>
        <taxon>Roseobacteraceae</taxon>
        <taxon>Pelagimonas</taxon>
    </lineage>
</organism>
<dbReference type="PROSITE" id="PS00879">
    <property type="entry name" value="ODR_DC_2_2"/>
    <property type="match status" value="1"/>
</dbReference>
<dbReference type="PANTHER" id="PTHR43727">
    <property type="entry name" value="DIAMINOPIMELATE DECARBOXYLASE"/>
    <property type="match status" value="1"/>
</dbReference>
<dbReference type="CDD" id="cd06828">
    <property type="entry name" value="PLPDE_III_DapDC"/>
    <property type="match status" value="1"/>
</dbReference>
<feature type="binding site" evidence="5">
    <location>
        <position position="347"/>
    </location>
    <ligand>
        <name>substrate</name>
    </ligand>
</feature>
<dbReference type="PRINTS" id="PR01181">
    <property type="entry name" value="DAPDCRBXLASE"/>
</dbReference>
<evidence type="ECO:0000313" key="11">
    <source>
        <dbReference type="EMBL" id="SMX26392.1"/>
    </source>
</evidence>
<proteinExistence type="inferred from homology"/>
<keyword evidence="4 5" id="KW-0456">Lyase</keyword>
<evidence type="ECO:0000259" key="9">
    <source>
        <dbReference type="Pfam" id="PF00278"/>
    </source>
</evidence>
<dbReference type="InterPro" id="IPR000183">
    <property type="entry name" value="Orn/DAP/Arg_de-COase"/>
</dbReference>
<dbReference type="RefSeq" id="WP_099242201.1">
    <property type="nucleotide sequence ID" value="NZ_FXXP01000001.1"/>
</dbReference>
<comment type="pathway">
    <text evidence="5 8">Amino-acid biosynthesis; L-lysine biosynthesis via DAP pathway; L-lysine from DL-2,6-diaminopimelate: step 1/1.</text>
</comment>
<dbReference type="InterPro" id="IPR022643">
    <property type="entry name" value="De-COase2_C"/>
</dbReference>
<dbReference type="PRINTS" id="PR01179">
    <property type="entry name" value="ODADCRBXLASE"/>
</dbReference>
<accession>A0A238J8W4</accession>
<keyword evidence="5 8" id="KW-0457">Lysine biosynthesis</keyword>
<dbReference type="GO" id="GO:0009089">
    <property type="term" value="P:lysine biosynthetic process via diaminopimelate"/>
    <property type="evidence" value="ECO:0007669"/>
    <property type="project" value="UniProtKB-UniRule"/>
</dbReference>
<dbReference type="FunFam" id="3.20.20.10:FF:000003">
    <property type="entry name" value="Diaminopimelate decarboxylase"/>
    <property type="match status" value="1"/>
</dbReference>
<feature type="binding site" evidence="5">
    <location>
        <position position="375"/>
    </location>
    <ligand>
        <name>substrate</name>
    </ligand>
</feature>
<dbReference type="Proteomes" id="UP000225972">
    <property type="component" value="Unassembled WGS sequence"/>
</dbReference>
<keyword evidence="12" id="KW-1185">Reference proteome</keyword>
<evidence type="ECO:0000256" key="6">
    <source>
        <dbReference type="NCBIfam" id="TIGR01048"/>
    </source>
</evidence>
<evidence type="ECO:0000259" key="10">
    <source>
        <dbReference type="Pfam" id="PF02784"/>
    </source>
</evidence>
<keyword evidence="2 5" id="KW-0210">Decarboxylase</keyword>
<evidence type="ECO:0000256" key="5">
    <source>
        <dbReference type="HAMAP-Rule" id="MF_02120"/>
    </source>
</evidence>
<dbReference type="OrthoDB" id="9802241at2"/>
<comment type="function">
    <text evidence="5">Specifically catalyzes the decarboxylation of meso-diaminopimelate (meso-DAP) to L-lysine.</text>
</comment>
<dbReference type="InterPro" id="IPR002986">
    <property type="entry name" value="DAP_deCOOHase_LysA"/>
</dbReference>
<evidence type="ECO:0000256" key="7">
    <source>
        <dbReference type="PIRSR" id="PIRSR600183-50"/>
    </source>
</evidence>
<evidence type="ECO:0000256" key="3">
    <source>
        <dbReference type="ARBA" id="ARBA00022898"/>
    </source>
</evidence>
<protein>
    <recommendedName>
        <fullName evidence="5 6">Diaminopimelate decarboxylase</fullName>
        <shortName evidence="5">DAP decarboxylase</shortName>
        <shortName evidence="5">DAPDC</shortName>
        <ecNumber evidence="5 6">4.1.1.20</ecNumber>
    </recommendedName>
</protein>
<feature type="binding site" evidence="5">
    <location>
        <position position="278"/>
    </location>
    <ligand>
        <name>substrate</name>
    </ligand>
</feature>
<dbReference type="InterPro" id="IPR029066">
    <property type="entry name" value="PLP-binding_barrel"/>
</dbReference>
<feature type="modified residue" description="N6-(pyridoxal phosphate)lysine" evidence="5 7">
    <location>
        <position position="60"/>
    </location>
</feature>
<dbReference type="SUPFAM" id="SSF50621">
    <property type="entry name" value="Alanine racemase C-terminal domain-like"/>
    <property type="match status" value="1"/>
</dbReference>
<reference evidence="12" key="1">
    <citation type="submission" date="2017-05" db="EMBL/GenBank/DDBJ databases">
        <authorList>
            <person name="Rodrigo-Torres L."/>
            <person name="Arahal R. D."/>
            <person name="Lucena T."/>
        </authorList>
    </citation>
    <scope>NUCLEOTIDE SEQUENCE [LARGE SCALE GENOMIC DNA]</scope>
    <source>
        <strain evidence="12">CECT 8649</strain>
    </source>
</reference>
<dbReference type="HAMAP" id="MF_02120">
    <property type="entry name" value="LysA"/>
    <property type="match status" value="1"/>
</dbReference>
<dbReference type="InterPro" id="IPR022657">
    <property type="entry name" value="De-COase2_CS"/>
</dbReference>
<dbReference type="SUPFAM" id="SSF51419">
    <property type="entry name" value="PLP-binding barrel"/>
    <property type="match status" value="1"/>
</dbReference>
<comment type="subunit">
    <text evidence="5">Homodimer.</text>
</comment>
<evidence type="ECO:0000313" key="12">
    <source>
        <dbReference type="Proteomes" id="UP000225972"/>
    </source>
</evidence>
<sequence length="421" mass="45456">MDHFLYREGALWAEDVPVAEIAAQVGTPFYLYSTATLTRHFHLFDEALDWGPHLVCYAMKAASNQAILRTLAAEGAGMDVVSGGELARALAAGVPGERIVFSGVGKTDEEIHAALTAQIRQFNVESEPEMAAISRIASEMGVEAMIAIRVNPDVDAKTHAKIATGKSENKFGIPIARARDVYAQAAALPGLKVVGIDVHIGSQLTQLEPFELAYQKVAELTETLRADGHEISRLDLGGGLGIPYARSNEAPPLPTDYGKLIQRTVGHLGCEIEIEPGRLVAGNAGILVSKVIYLKNGEGRDFLILDGAMNDLIRPAMYEAHHDIIPVIEPEVGVEPQPYDIVGPVCESGDTFAKQRLMPPLGAGDLVAFRSAGAYGAVMSSEYNTRPLIPEVLVNGDQFAVIRPRPTFDEMINRDTIPEWL</sequence>
<comment type="similarity">
    <text evidence="5">Belongs to the Orn/Lys/Arg decarboxylase class-II family. LysA subfamily.</text>
</comment>
<feature type="active site" description="Proton donor" evidence="7">
    <location>
        <position position="346"/>
    </location>
</feature>
<comment type="catalytic activity">
    <reaction evidence="5 8">
        <text>meso-2,6-diaminopimelate + H(+) = L-lysine + CO2</text>
        <dbReference type="Rhea" id="RHEA:15101"/>
        <dbReference type="ChEBI" id="CHEBI:15378"/>
        <dbReference type="ChEBI" id="CHEBI:16526"/>
        <dbReference type="ChEBI" id="CHEBI:32551"/>
        <dbReference type="ChEBI" id="CHEBI:57791"/>
        <dbReference type="EC" id="4.1.1.20"/>
    </reaction>
</comment>
<keyword evidence="5" id="KW-0028">Amino-acid biosynthesis</keyword>
<dbReference type="GO" id="GO:0008836">
    <property type="term" value="F:diaminopimelate decarboxylase activity"/>
    <property type="evidence" value="ECO:0007669"/>
    <property type="project" value="UniProtKB-UniRule"/>
</dbReference>
<name>A0A238J8W4_9RHOB</name>
<dbReference type="UniPathway" id="UPA00034">
    <property type="reaction ID" value="UER00027"/>
</dbReference>
<evidence type="ECO:0000256" key="2">
    <source>
        <dbReference type="ARBA" id="ARBA00022793"/>
    </source>
</evidence>
<dbReference type="PANTHER" id="PTHR43727:SF2">
    <property type="entry name" value="GROUP IV DECARBOXYLASE"/>
    <property type="match status" value="1"/>
</dbReference>
<dbReference type="GO" id="GO:0030170">
    <property type="term" value="F:pyridoxal phosphate binding"/>
    <property type="evidence" value="ECO:0007669"/>
    <property type="project" value="UniProtKB-UniRule"/>
</dbReference>